<feature type="region of interest" description="Disordered" evidence="1">
    <location>
        <begin position="14"/>
        <end position="49"/>
    </location>
</feature>
<keyword evidence="3" id="KW-1185">Reference proteome</keyword>
<sequence length="271" mass="30351">MDLWNKARSFAEEAAKRSQELTKEAARRSSDLTVGSSKLSDFVSDASKRSKEIAAEASKRAELLRAEAAKRADQIKSLAENMAPSGALALRDITAANDTQQQQREKDLESFGVTEELREFVKEITVTTFQDFPLEGTFFHYCLCTFIYFVYVFNKNDSLICDVPTVSNVRKDLNEWQEKHASLVLSTVKITFGTYEKRYMEEDKLKSSKQIKDVAKVPSKVGIIHNSEVKESNQHGKTSTSSAREQDLDVFLLGGDSDEDPGTPILISLTC</sequence>
<reference evidence="2 3" key="1">
    <citation type="submission" date="2021-02" db="EMBL/GenBank/DDBJ databases">
        <title>Plant Genome Project.</title>
        <authorList>
            <person name="Zhang R.-G."/>
        </authorList>
    </citation>
    <scope>NUCLEOTIDE SEQUENCE [LARGE SCALE GENOMIC DNA]</scope>
    <source>
        <tissue evidence="2">Leaves</tissue>
    </source>
</reference>
<protein>
    <recommendedName>
        <fullName evidence="4">BSD domain-containing protein</fullName>
    </recommendedName>
</protein>
<feature type="compositionally biased region" description="Basic and acidic residues" evidence="1">
    <location>
        <begin position="14"/>
        <end position="30"/>
    </location>
</feature>
<dbReference type="PANTHER" id="PTHR31923:SF1">
    <property type="entry name" value="BSD DOMAIN-CONTAINING PROTEIN"/>
    <property type="match status" value="1"/>
</dbReference>
<gene>
    <name evidence="2" type="ORF">JRO89_XS13G0004500</name>
</gene>
<evidence type="ECO:0000256" key="1">
    <source>
        <dbReference type="SAM" id="MobiDB-lite"/>
    </source>
</evidence>
<organism evidence="2 3">
    <name type="scientific">Xanthoceras sorbifolium</name>
    <dbReference type="NCBI Taxonomy" id="99658"/>
    <lineage>
        <taxon>Eukaryota</taxon>
        <taxon>Viridiplantae</taxon>
        <taxon>Streptophyta</taxon>
        <taxon>Embryophyta</taxon>
        <taxon>Tracheophyta</taxon>
        <taxon>Spermatophyta</taxon>
        <taxon>Magnoliopsida</taxon>
        <taxon>eudicotyledons</taxon>
        <taxon>Gunneridae</taxon>
        <taxon>Pentapetalae</taxon>
        <taxon>rosids</taxon>
        <taxon>malvids</taxon>
        <taxon>Sapindales</taxon>
        <taxon>Sapindaceae</taxon>
        <taxon>Xanthoceroideae</taxon>
        <taxon>Xanthoceras</taxon>
    </lineage>
</organism>
<comment type="caution">
    <text evidence="2">The sequence shown here is derived from an EMBL/GenBank/DDBJ whole genome shotgun (WGS) entry which is preliminary data.</text>
</comment>
<proteinExistence type="predicted"/>
<accession>A0ABQ8H5Q4</accession>
<evidence type="ECO:0000313" key="2">
    <source>
        <dbReference type="EMBL" id="KAH7549250.1"/>
    </source>
</evidence>
<evidence type="ECO:0000313" key="3">
    <source>
        <dbReference type="Proteomes" id="UP000827721"/>
    </source>
</evidence>
<dbReference type="EMBL" id="JAFEMO010000013">
    <property type="protein sequence ID" value="KAH7549250.1"/>
    <property type="molecule type" value="Genomic_DNA"/>
</dbReference>
<dbReference type="Proteomes" id="UP000827721">
    <property type="component" value="Unassembled WGS sequence"/>
</dbReference>
<evidence type="ECO:0008006" key="4">
    <source>
        <dbReference type="Google" id="ProtNLM"/>
    </source>
</evidence>
<dbReference type="PANTHER" id="PTHR31923">
    <property type="entry name" value="BSD DOMAIN-CONTAINING PROTEIN"/>
    <property type="match status" value="1"/>
</dbReference>
<name>A0ABQ8H5Q4_9ROSI</name>